<keyword evidence="3" id="KW-0012">Acyltransferase</keyword>
<feature type="transmembrane region" description="Helical" evidence="1">
    <location>
        <begin position="191"/>
        <end position="213"/>
    </location>
</feature>
<feature type="transmembrane region" description="Helical" evidence="1">
    <location>
        <begin position="98"/>
        <end position="118"/>
    </location>
</feature>
<dbReference type="EMBL" id="JACSCY010000016">
    <property type="protein sequence ID" value="MBC6612671.1"/>
    <property type="molecule type" value="Genomic_DNA"/>
</dbReference>
<feature type="transmembrane region" description="Helical" evidence="1">
    <location>
        <begin position="355"/>
        <end position="373"/>
    </location>
</feature>
<feature type="transmembrane region" description="Helical" evidence="1">
    <location>
        <begin position="159"/>
        <end position="179"/>
    </location>
</feature>
<evidence type="ECO:0000313" key="3">
    <source>
        <dbReference type="EMBL" id="MBC6612671.1"/>
    </source>
</evidence>
<comment type="caution">
    <text evidence="3">The sequence shown here is derived from an EMBL/GenBank/DDBJ whole genome shotgun (WGS) entry which is preliminary data.</text>
</comment>
<dbReference type="Proteomes" id="UP000622017">
    <property type="component" value="Unassembled WGS sequence"/>
</dbReference>
<sequence length="394" mass="45650">MASIYTSVTTPPKYYPALTGVRAVAALMVFLFHAAPVAPMDAQSHLFKWPIRFVQQGYIGVNIFFVLSGFLITTRYFDRFELTGLWFRHYLQSRFARIYPIYFLLTLFTFLVMIFHYTGSWYEWPQSFELHDKIITVFINITLTRAFFNDIVFVGVPTAWTLTVEETFYLFAPFLFLGLKQSIRWIYVYPLLLLLTGGLLVAFCSNFLPYYGLMKSMGMMLSDTFFGRCVEFIIGIGLALWMNRRPHAELYSTRKMATLVGGLGILACMILMTICERMSSPEDTVIDYGNHLLIYAILPVFIAVTFWGLIHERTKLQQLLQSKLFILLGKSSYVFYLIHVGVVDLIFSQFIAGHWMIRLLAYTLFSIALYKWVESPMQKLLRPTSLKSEYLMVS</sequence>
<keyword evidence="1" id="KW-0812">Transmembrane</keyword>
<protein>
    <submittedName>
        <fullName evidence="3">Acyltransferase</fullName>
    </submittedName>
</protein>
<dbReference type="InterPro" id="IPR002656">
    <property type="entry name" value="Acyl_transf_3_dom"/>
</dbReference>
<dbReference type="GO" id="GO:0016746">
    <property type="term" value="F:acyltransferase activity"/>
    <property type="evidence" value="ECO:0007669"/>
    <property type="project" value="UniProtKB-KW"/>
</dbReference>
<accession>A0ABR7MNL6</accession>
<dbReference type="PANTHER" id="PTHR23028:SF53">
    <property type="entry name" value="ACYL_TRANSF_3 DOMAIN-CONTAINING PROTEIN"/>
    <property type="match status" value="1"/>
</dbReference>
<feature type="transmembrane region" description="Helical" evidence="1">
    <location>
        <begin position="225"/>
        <end position="243"/>
    </location>
</feature>
<keyword evidence="4" id="KW-1185">Reference proteome</keyword>
<evidence type="ECO:0000313" key="4">
    <source>
        <dbReference type="Proteomes" id="UP000622017"/>
    </source>
</evidence>
<feature type="transmembrane region" description="Helical" evidence="1">
    <location>
        <begin position="20"/>
        <end position="38"/>
    </location>
</feature>
<reference evidence="3 4" key="1">
    <citation type="submission" date="2020-08" db="EMBL/GenBank/DDBJ databases">
        <title>Hymenobacter sp.</title>
        <authorList>
            <person name="Kim M.K."/>
        </authorList>
    </citation>
    <scope>NUCLEOTIDE SEQUENCE [LARGE SCALE GENOMIC DNA]</scope>
    <source>
        <strain evidence="3 4">BT507</strain>
    </source>
</reference>
<dbReference type="RefSeq" id="WP_187320894.1">
    <property type="nucleotide sequence ID" value="NZ_JACSCY010000016.1"/>
</dbReference>
<feature type="domain" description="Acyltransferase 3" evidence="2">
    <location>
        <begin position="17"/>
        <end position="368"/>
    </location>
</feature>
<dbReference type="Pfam" id="PF01757">
    <property type="entry name" value="Acyl_transf_3"/>
    <property type="match status" value="1"/>
</dbReference>
<evidence type="ECO:0000259" key="2">
    <source>
        <dbReference type="Pfam" id="PF01757"/>
    </source>
</evidence>
<gene>
    <name evidence="3" type="ORF">H8B15_17240</name>
</gene>
<feature type="transmembrane region" description="Helical" evidence="1">
    <location>
        <begin position="292"/>
        <end position="310"/>
    </location>
</feature>
<feature type="transmembrane region" description="Helical" evidence="1">
    <location>
        <begin position="331"/>
        <end position="349"/>
    </location>
</feature>
<keyword evidence="1" id="KW-0472">Membrane</keyword>
<dbReference type="InterPro" id="IPR050879">
    <property type="entry name" value="Acyltransferase_3"/>
</dbReference>
<keyword evidence="1" id="KW-1133">Transmembrane helix</keyword>
<organism evidence="3 4">
    <name type="scientific">Hymenobacter citatus</name>
    <dbReference type="NCBI Taxonomy" id="2763506"/>
    <lineage>
        <taxon>Bacteria</taxon>
        <taxon>Pseudomonadati</taxon>
        <taxon>Bacteroidota</taxon>
        <taxon>Cytophagia</taxon>
        <taxon>Cytophagales</taxon>
        <taxon>Hymenobacteraceae</taxon>
        <taxon>Hymenobacter</taxon>
    </lineage>
</organism>
<dbReference type="PANTHER" id="PTHR23028">
    <property type="entry name" value="ACETYLTRANSFERASE"/>
    <property type="match status" value="1"/>
</dbReference>
<feature type="transmembrane region" description="Helical" evidence="1">
    <location>
        <begin position="58"/>
        <end position="77"/>
    </location>
</feature>
<keyword evidence="3" id="KW-0808">Transferase</keyword>
<feature type="transmembrane region" description="Helical" evidence="1">
    <location>
        <begin position="255"/>
        <end position="272"/>
    </location>
</feature>
<evidence type="ECO:0000256" key="1">
    <source>
        <dbReference type="SAM" id="Phobius"/>
    </source>
</evidence>
<proteinExistence type="predicted"/>
<name>A0ABR7MNL6_9BACT</name>